<sequence length="127" mass="13890">MSWVFLVSVLVVAVIAAIVIPRRPRGQHSGFPWFWVAFPLAVLGLVSTLGMILGGSALTIYGAHDDPVGLSMPYPATSGFPGVQFLSTEQFQQMFGPLPYAVYIWFFPVLGIVFTIASVVAWRKGRM</sequence>
<gene>
    <name evidence="2" type="ORF">CGLY_06040</name>
</gene>
<feature type="transmembrane region" description="Helical" evidence="1">
    <location>
        <begin position="33"/>
        <end position="63"/>
    </location>
</feature>
<dbReference type="EMBL" id="CP006842">
    <property type="protein sequence ID" value="AHW63656.1"/>
    <property type="molecule type" value="Genomic_DNA"/>
</dbReference>
<dbReference type="STRING" id="1404245.CGLY_06040"/>
<dbReference type="AlphaFoldDB" id="X5EAH8"/>
<protein>
    <submittedName>
        <fullName evidence="2">Putative membrane protein</fullName>
    </submittedName>
</protein>
<dbReference type="eggNOG" id="ENOG5031GDD">
    <property type="taxonomic scope" value="Bacteria"/>
</dbReference>
<accession>X5EAH8</accession>
<reference evidence="2 3" key="1">
    <citation type="journal article" date="2015" name="Int. J. Syst. Evol. Microbiol.">
        <title>Revisiting Corynebacterium glyciniphilum (ex Kubota et al., 1972) sp. nov., nom. rev., isolated from putrefied banana.</title>
        <authorList>
            <person name="Al-Dilaimi A."/>
            <person name="Bednarz H."/>
            <person name="Lomker A."/>
            <person name="Niehaus K."/>
            <person name="Kalinowski J."/>
            <person name="Ruckert C."/>
        </authorList>
    </citation>
    <scope>NUCLEOTIDE SEQUENCE [LARGE SCALE GENOMIC DNA]</scope>
    <source>
        <strain evidence="2">AJ 3170</strain>
    </source>
</reference>
<feature type="transmembrane region" description="Helical" evidence="1">
    <location>
        <begin position="6"/>
        <end position="21"/>
    </location>
</feature>
<organism evidence="2 3">
    <name type="scientific">Corynebacterium glyciniphilum AJ 3170</name>
    <dbReference type="NCBI Taxonomy" id="1404245"/>
    <lineage>
        <taxon>Bacteria</taxon>
        <taxon>Bacillati</taxon>
        <taxon>Actinomycetota</taxon>
        <taxon>Actinomycetes</taxon>
        <taxon>Mycobacteriales</taxon>
        <taxon>Corynebacteriaceae</taxon>
        <taxon>Corynebacterium</taxon>
    </lineage>
</organism>
<dbReference type="HOGENOM" id="CLU_2092934_0_0_11"/>
<keyword evidence="1" id="KW-0472">Membrane</keyword>
<feature type="transmembrane region" description="Helical" evidence="1">
    <location>
        <begin position="100"/>
        <end position="122"/>
    </location>
</feature>
<evidence type="ECO:0000313" key="2">
    <source>
        <dbReference type="EMBL" id="AHW63656.1"/>
    </source>
</evidence>
<name>X5EAH8_9CORY</name>
<keyword evidence="3" id="KW-1185">Reference proteome</keyword>
<dbReference type="RefSeq" id="WP_038547392.1">
    <property type="nucleotide sequence ID" value="NZ_CP006842.1"/>
</dbReference>
<keyword evidence="1" id="KW-1133">Transmembrane helix</keyword>
<dbReference type="KEGG" id="cgy:CGLY_06040"/>
<evidence type="ECO:0000313" key="3">
    <source>
        <dbReference type="Proteomes" id="UP000023703"/>
    </source>
</evidence>
<evidence type="ECO:0000256" key="1">
    <source>
        <dbReference type="SAM" id="Phobius"/>
    </source>
</evidence>
<dbReference type="OrthoDB" id="4410804at2"/>
<keyword evidence="1" id="KW-0812">Transmembrane</keyword>
<dbReference type="Proteomes" id="UP000023703">
    <property type="component" value="Chromosome"/>
</dbReference>
<proteinExistence type="predicted"/>